<comment type="caution">
    <text evidence="1">The sequence shown here is derived from an EMBL/GenBank/DDBJ whole genome shotgun (WGS) entry which is preliminary data.</text>
</comment>
<evidence type="ECO:0000313" key="1">
    <source>
        <dbReference type="EMBL" id="KAJ0099862.1"/>
    </source>
</evidence>
<dbReference type="EMBL" id="CM047900">
    <property type="protein sequence ID" value="KAJ0099862.1"/>
    <property type="molecule type" value="Genomic_DNA"/>
</dbReference>
<sequence length="331" mass="35712">MESSSTNKTLDALQRAQDSLKSENITVLPANASNPGLPPSSLMAFLRKNSGALYAIAVLTRVTDIEAFCNAHSLASGVVLEDFDTVFSNKFYHSHLDDLSNVNSSAIVAAASLVARSLFILANDNNDLSSPVLGSINVNVSLVEELMSCLLSCEPGLSCELVKNYISPDDACPNHYVGVVLGEPSSNPGYVDDVSRFVWNFMADVTSIQKENASSSCSQGCSNKEVCIRAETEGKGVCVISTTRYVPAYSTRLKFESGTWNVLPSNSSDPMGLVDPVWTESNWDVIVLRVYSVQNASYDLLVLLGGITITILAYLAVVLTRSFIRKALKED</sequence>
<name>A0ACC1BLY2_9ROSI</name>
<evidence type="ECO:0000313" key="2">
    <source>
        <dbReference type="Proteomes" id="UP001164250"/>
    </source>
</evidence>
<organism evidence="1 2">
    <name type="scientific">Pistacia atlantica</name>
    <dbReference type="NCBI Taxonomy" id="434234"/>
    <lineage>
        <taxon>Eukaryota</taxon>
        <taxon>Viridiplantae</taxon>
        <taxon>Streptophyta</taxon>
        <taxon>Embryophyta</taxon>
        <taxon>Tracheophyta</taxon>
        <taxon>Spermatophyta</taxon>
        <taxon>Magnoliopsida</taxon>
        <taxon>eudicotyledons</taxon>
        <taxon>Gunneridae</taxon>
        <taxon>Pentapetalae</taxon>
        <taxon>rosids</taxon>
        <taxon>malvids</taxon>
        <taxon>Sapindales</taxon>
        <taxon>Anacardiaceae</taxon>
        <taxon>Pistacia</taxon>
    </lineage>
</organism>
<accession>A0ACC1BLY2</accession>
<gene>
    <name evidence="1" type="ORF">Patl1_20927</name>
</gene>
<proteinExistence type="predicted"/>
<keyword evidence="2" id="KW-1185">Reference proteome</keyword>
<protein>
    <submittedName>
        <fullName evidence="1">Uncharacterized protein</fullName>
    </submittedName>
</protein>
<dbReference type="Proteomes" id="UP001164250">
    <property type="component" value="Chromosome 4"/>
</dbReference>
<reference evidence="2" key="1">
    <citation type="journal article" date="2023" name="G3 (Bethesda)">
        <title>Genome assembly and association tests identify interacting loci associated with vigor, precocity, and sex in interspecific pistachio rootstocks.</title>
        <authorList>
            <person name="Palmer W."/>
            <person name="Jacygrad E."/>
            <person name="Sagayaradj S."/>
            <person name="Cavanaugh K."/>
            <person name="Han R."/>
            <person name="Bertier L."/>
            <person name="Beede B."/>
            <person name="Kafkas S."/>
            <person name="Golino D."/>
            <person name="Preece J."/>
            <person name="Michelmore R."/>
        </authorList>
    </citation>
    <scope>NUCLEOTIDE SEQUENCE [LARGE SCALE GENOMIC DNA]</scope>
</reference>